<dbReference type="KEGG" id="spar:SPRG_18741"/>
<accession>A0A067BCC3</accession>
<dbReference type="OrthoDB" id="68985at2759"/>
<sequence>MYDDMDEELAKSTYFGVPATPRETVSSSASSSRLSTVVFANCPKAHACGVQLGTTIAFLGLFAIAQAYLWDRSAPFFAATSLLLCSY</sequence>
<feature type="non-terminal residue" evidence="1">
    <location>
        <position position="87"/>
    </location>
</feature>
<dbReference type="Proteomes" id="UP000030745">
    <property type="component" value="Unassembled WGS sequence"/>
</dbReference>
<keyword evidence="2" id="KW-1185">Reference proteome</keyword>
<organism evidence="1 2">
    <name type="scientific">Saprolegnia parasitica (strain CBS 223.65)</name>
    <dbReference type="NCBI Taxonomy" id="695850"/>
    <lineage>
        <taxon>Eukaryota</taxon>
        <taxon>Sar</taxon>
        <taxon>Stramenopiles</taxon>
        <taxon>Oomycota</taxon>
        <taxon>Saprolegniomycetes</taxon>
        <taxon>Saprolegniales</taxon>
        <taxon>Saprolegniaceae</taxon>
        <taxon>Saprolegnia</taxon>
    </lineage>
</organism>
<name>A0A067BCC3_SAPPC</name>
<reference evidence="1 2" key="1">
    <citation type="journal article" date="2013" name="PLoS Genet.">
        <title>Distinctive expansion of potential virulence genes in the genome of the oomycete fish pathogen Saprolegnia parasitica.</title>
        <authorList>
            <person name="Jiang R.H."/>
            <person name="de Bruijn I."/>
            <person name="Haas B.J."/>
            <person name="Belmonte R."/>
            <person name="Lobach L."/>
            <person name="Christie J."/>
            <person name="van den Ackerveken G."/>
            <person name="Bottin A."/>
            <person name="Bulone V."/>
            <person name="Diaz-Moreno S.M."/>
            <person name="Dumas B."/>
            <person name="Fan L."/>
            <person name="Gaulin E."/>
            <person name="Govers F."/>
            <person name="Grenville-Briggs L.J."/>
            <person name="Horner N.R."/>
            <person name="Levin J.Z."/>
            <person name="Mammella M."/>
            <person name="Meijer H.J."/>
            <person name="Morris P."/>
            <person name="Nusbaum C."/>
            <person name="Oome S."/>
            <person name="Phillips A.J."/>
            <person name="van Rooyen D."/>
            <person name="Rzeszutek E."/>
            <person name="Saraiva M."/>
            <person name="Secombes C.J."/>
            <person name="Seidl M.F."/>
            <person name="Snel B."/>
            <person name="Stassen J.H."/>
            <person name="Sykes S."/>
            <person name="Tripathy S."/>
            <person name="van den Berg H."/>
            <person name="Vega-Arreguin J.C."/>
            <person name="Wawra S."/>
            <person name="Young S.K."/>
            <person name="Zeng Q."/>
            <person name="Dieguez-Uribeondo J."/>
            <person name="Russ C."/>
            <person name="Tyler B.M."/>
            <person name="van West P."/>
        </authorList>
    </citation>
    <scope>NUCLEOTIDE SEQUENCE [LARGE SCALE GENOMIC DNA]</scope>
    <source>
        <strain evidence="1 2">CBS 223.65</strain>
    </source>
</reference>
<dbReference type="GeneID" id="24140262"/>
<evidence type="ECO:0000313" key="1">
    <source>
        <dbReference type="EMBL" id="KDO15718.1"/>
    </source>
</evidence>
<dbReference type="VEuPathDB" id="FungiDB:SPRG_18741"/>
<gene>
    <name evidence="1" type="ORF">SPRG_18741</name>
</gene>
<dbReference type="AlphaFoldDB" id="A0A067BCC3"/>
<proteinExistence type="predicted"/>
<protein>
    <submittedName>
        <fullName evidence="1">Uncharacterized protein</fullName>
    </submittedName>
</protein>
<evidence type="ECO:0000313" key="2">
    <source>
        <dbReference type="Proteomes" id="UP000030745"/>
    </source>
</evidence>
<dbReference type="EMBL" id="KK584612">
    <property type="protein sequence ID" value="KDO15718.1"/>
    <property type="molecule type" value="Genomic_DNA"/>
</dbReference>
<dbReference type="RefSeq" id="XP_012213573.1">
    <property type="nucleotide sequence ID" value="XM_012358183.1"/>
</dbReference>